<accession>A0A6G4WWA8</accession>
<evidence type="ECO:0000313" key="1">
    <source>
        <dbReference type="EMBL" id="NGO69293.1"/>
    </source>
</evidence>
<reference evidence="1 2" key="1">
    <citation type="submission" date="2020-02" db="EMBL/GenBank/DDBJ databases">
        <title>Whole-genome analyses of novel actinobacteria.</title>
        <authorList>
            <person name="Sahin N."/>
            <person name="Tatar D."/>
        </authorList>
    </citation>
    <scope>NUCLEOTIDE SEQUENCE [LARGE SCALE GENOMIC DNA]</scope>
    <source>
        <strain evidence="1 2">SB3404</strain>
    </source>
</reference>
<organism evidence="1 2">
    <name type="scientific">Streptomyces boncukensis</name>
    <dbReference type="NCBI Taxonomy" id="2711219"/>
    <lineage>
        <taxon>Bacteria</taxon>
        <taxon>Bacillati</taxon>
        <taxon>Actinomycetota</taxon>
        <taxon>Actinomycetes</taxon>
        <taxon>Kitasatosporales</taxon>
        <taxon>Streptomycetaceae</taxon>
        <taxon>Streptomyces</taxon>
    </lineage>
</organism>
<evidence type="ECO:0000313" key="2">
    <source>
        <dbReference type="Proteomes" id="UP000477722"/>
    </source>
</evidence>
<name>A0A6G4WWA8_9ACTN</name>
<keyword evidence="2" id="KW-1185">Reference proteome</keyword>
<sequence length="275" mass="29505">MDEVRLAPKPPSGSQPENFPLDLAVGGESVTATSVEPLAWDRFTRTETDTWGTSGSGHDWREVQGDPTDRSVDGTSGLIVLQSSPSEIRFQEVLELASTADCEFLLSVTPDQLATGASYLPGVFFRGDRWEYYRCRTVLGTDGSVGLQAVQVTTVIGSAVTTPYSYSGGTKLWLRARMDGLRVRGRVWPDSAGSPEPAAWQIDQAMPTGPNPNGSVGLTCSAFAGNTNTNPQFAYDDFEITTPQRFTVTRSVNGVTKDHLKGAGVALAQPAHVAF</sequence>
<dbReference type="Proteomes" id="UP000477722">
    <property type="component" value="Unassembled WGS sequence"/>
</dbReference>
<dbReference type="EMBL" id="JAAKZZ010000108">
    <property type="protein sequence ID" value="NGO69293.1"/>
    <property type="molecule type" value="Genomic_DNA"/>
</dbReference>
<dbReference type="AlphaFoldDB" id="A0A6G4WWA8"/>
<protein>
    <submittedName>
        <fullName evidence="1">Uncharacterized protein</fullName>
    </submittedName>
</protein>
<proteinExistence type="predicted"/>
<comment type="caution">
    <text evidence="1">The sequence shown here is derived from an EMBL/GenBank/DDBJ whole genome shotgun (WGS) entry which is preliminary data.</text>
</comment>
<dbReference type="RefSeq" id="WP_165298988.1">
    <property type="nucleotide sequence ID" value="NZ_JAAKZZ010000108.1"/>
</dbReference>
<gene>
    <name evidence="1" type="ORF">G5C65_13185</name>
</gene>